<evidence type="ECO:0000259" key="12">
    <source>
        <dbReference type="PROSITE" id="PS51752"/>
    </source>
</evidence>
<evidence type="ECO:0000256" key="2">
    <source>
        <dbReference type="ARBA" id="ARBA00022475"/>
    </source>
</evidence>
<feature type="domain" description="GAIN-B" evidence="11">
    <location>
        <begin position="959"/>
        <end position="1132"/>
    </location>
</feature>
<sequence length="1663" mass="182112">MRLSFCKTLTKSTKYFLPDRLEGGITSKSMLRLFVLLVGIVGVTLAATWVSDSNSTVCSGKGSCIGTDVCSCDTNYFGFNCQTTSCFNISSASSSVCSGNGTCTAYNTCTCNIGAVGADCSVPACGGIAFNDSRVCSGHGYCQAGTVIKKVGPGGSPRTVVTNYNTQNTFFNSSISSINGVNGINLNGFWITNRHGLSSPTTGLTPTTYTIAPGEYLTQVIIYYYTGYDIITGMAFTTSTGGSGIFGNNRGSNQFVYNFGLFEYIVGFFGQYGYATGGAYDTPGMTLIGFYTQTPGTGCVCRDGYVGINCDVVSCYDKYNYDPSVCSGVGKCIFNNNCSCPVGYYGEQCQDWTCDGIHRSHANVCNSKGTCVSPNNCVYWTCNGIDARNESVCSGFGYCTSTGQCSCFDGYSDNNCSTFYCSKVINTSPLVCSGTGDCISSNNCKCKNGYSGVVCADYSCGNISRYNVSVCSSVGQCIAPNNCSCDSFATGMNCEIYNCQGLLYSHPNVCNRQGSCVITKSIIKRPAFGANRTDVLVFDDYQPDSVVSAFGFYGNSIINAVQFNRGLTNYQSPVYFYPGEEATQRFKQLLPREIWTILIIWSDLVNNIAAVGVSTSLNNGYLIGTPAATALTYPIPQNQRLLGFYGQWASTAPIGISKLGFYIASYSPPTCICRNNYYGDNCTFVDCNGLQNTNPNVCSRNGICSAYNNCTCNYGSYGNNCQFTTCYGISNFNSSVCSGNGSCTSYNTCVCSYGFSGPDCSKFYCSGVEARNASVCNSHGTCVSPGVCNCYNSSYGGVDCGVFSCYGVMNNASTACGGTTVGKCIDFNTCLCSSGYSGDACNIISSKAVISLISSAYNSANITSSQLYNMTLLLKNVTNSFTDDLSTKIQVLNIISNITATNQLFDYGVASNLCASVSNIISTTTATPNTTLSSVDVQLAAYSTINSIVKYIADMSNQNTVTIITPELKIVVSQSSPASMIGGTIANGDTSIVLPSTFMSSSTNRSVFDLNSNITTISYSTSINPFISIRNSSSWLFSLQFVDSNTKLGMSVSNLKDPITFGLTSMYNSSSIQIETNSSKIGLRPVCYYWNTTTLSWQTNGCKLNSSTTKYFYCSCDHTTEFSVFIENSLPNINLLSLEDLSLITTLNKDNYTTVVVLAVISGCYVLAVFISFIIYLCRFKVKYEFSMKQGIFRNTLYKYIIDCRYLNYIPNVTVGSFGRSEKILMIYLYILGTLLSNALSFNQNNSANIIQSFAAGFICSLVVVPFMFVFILLFTKTKRFQKKQEEKIHPTTIVVFEQVTPVFEDKVIMTDSRVLQFIDNESATCNEHLPTVKQVEVSKKSNCLGAAISKILDFLDKATNKIVDFVVDKVRRLTWQGVLMFIAFSIIYFCFVTLFVAAAPVCLKSLTDVWLSIITGALICGYVYSIFFAFAYLRIKRYKNGKLKQWHSSKVVTVLIIALIVSTIILNAALAAITATLIPTDSIWFARTIVINVYLFALVVLQVMWLVFMSIKRKPKVDDKTLIEEKTNQSPLMKRLSTINQSLIWIVQKIKNDLWFPWWFIFFIYILCMAYCAISMFFIIIYGIKFQNQANHWLGAFFISVSQDMFINSPIKYAITTYVIFLVLEFFESLFFGLKKNKVVLEFNKTEIETEKVEDLELVDNQ</sequence>
<dbReference type="Gene3D" id="2.10.25.10">
    <property type="entry name" value="Laminin"/>
    <property type="match status" value="5"/>
</dbReference>
<keyword evidence="6 9" id="KW-0472">Membrane</keyword>
<evidence type="ECO:0000256" key="6">
    <source>
        <dbReference type="ARBA" id="ARBA00023136"/>
    </source>
</evidence>
<feature type="transmembrane region" description="Helical" evidence="9">
    <location>
        <begin position="30"/>
        <end position="50"/>
    </location>
</feature>
<dbReference type="SMART" id="SM00303">
    <property type="entry name" value="GPS"/>
    <property type="match status" value="1"/>
</dbReference>
<evidence type="ECO:0000256" key="9">
    <source>
        <dbReference type="SAM" id="Phobius"/>
    </source>
</evidence>
<dbReference type="PROSITE" id="PS50221">
    <property type="entry name" value="GAIN_B"/>
    <property type="match status" value="1"/>
</dbReference>
<feature type="transmembrane region" description="Helical" evidence="9">
    <location>
        <begin position="1379"/>
        <end position="1399"/>
    </location>
</feature>
<dbReference type="PROSITE" id="PS00022">
    <property type="entry name" value="EGF_1"/>
    <property type="match status" value="6"/>
</dbReference>
<dbReference type="SUPFAM" id="SSF51101">
    <property type="entry name" value="Mannose-binding lectins"/>
    <property type="match status" value="2"/>
</dbReference>
<keyword evidence="8" id="KW-0245">EGF-like domain</keyword>
<evidence type="ECO:0000313" key="13">
    <source>
        <dbReference type="EMBL" id="KAL0490201.1"/>
    </source>
</evidence>
<dbReference type="InterPro" id="IPR057244">
    <property type="entry name" value="GAIN_B"/>
</dbReference>
<keyword evidence="5 9" id="KW-1133">Transmembrane helix</keyword>
<dbReference type="Pfam" id="PF01419">
    <property type="entry name" value="Jacalin"/>
    <property type="match status" value="1"/>
</dbReference>
<feature type="transmembrane region" description="Helical" evidence="9">
    <location>
        <begin position="1411"/>
        <end position="1434"/>
    </location>
</feature>
<evidence type="ECO:0000256" key="3">
    <source>
        <dbReference type="ARBA" id="ARBA00022692"/>
    </source>
</evidence>
<dbReference type="InterPro" id="IPR050969">
    <property type="entry name" value="Dev_Signal_Modulators"/>
</dbReference>
<evidence type="ECO:0000256" key="5">
    <source>
        <dbReference type="ARBA" id="ARBA00022989"/>
    </source>
</evidence>
<accession>A0AAW2ZM46</accession>
<dbReference type="InterPro" id="IPR001229">
    <property type="entry name" value="Jacalin-like_lectin_dom"/>
</dbReference>
<dbReference type="PANTHER" id="PTHR14949">
    <property type="entry name" value="EGF-LIKE-DOMAIN, MULTIPLE 7, 8"/>
    <property type="match status" value="1"/>
</dbReference>
<feature type="disulfide bond" evidence="8">
    <location>
        <begin position="340"/>
        <end position="349"/>
    </location>
</feature>
<dbReference type="PANTHER" id="PTHR14949:SF56">
    <property type="entry name" value="EGF-LIKE-DOMAIN, MULTIPLE 7"/>
    <property type="match status" value="1"/>
</dbReference>
<evidence type="ECO:0000256" key="7">
    <source>
        <dbReference type="ARBA" id="ARBA00023157"/>
    </source>
</evidence>
<dbReference type="InterPro" id="IPR046338">
    <property type="entry name" value="GAIN_dom_sf"/>
</dbReference>
<dbReference type="PROSITE" id="PS51752">
    <property type="entry name" value="JACALIN_LECTIN"/>
    <property type="match status" value="1"/>
</dbReference>
<dbReference type="EMBL" id="JAOPGA020001652">
    <property type="protein sequence ID" value="KAL0490201.1"/>
    <property type="molecule type" value="Genomic_DNA"/>
</dbReference>
<dbReference type="PROSITE" id="PS01186">
    <property type="entry name" value="EGF_2"/>
    <property type="match status" value="5"/>
</dbReference>
<dbReference type="Gene3D" id="2.100.10.30">
    <property type="entry name" value="Jacalin-like lectin domain"/>
    <property type="match status" value="1"/>
</dbReference>
<feature type="transmembrane region" description="Helical" evidence="9">
    <location>
        <begin position="1224"/>
        <end position="1242"/>
    </location>
</feature>
<feature type="domain" description="EGF-like" evidence="10">
    <location>
        <begin position="384"/>
        <end position="417"/>
    </location>
</feature>
<feature type="transmembrane region" description="Helical" evidence="9">
    <location>
        <begin position="1485"/>
        <end position="1509"/>
    </location>
</feature>
<keyword evidence="14" id="KW-1185">Reference proteome</keyword>
<gene>
    <name evidence="13" type="ORF">AKO1_006551</name>
</gene>
<evidence type="ECO:0000256" key="1">
    <source>
        <dbReference type="ARBA" id="ARBA00004236"/>
    </source>
</evidence>
<dbReference type="SMART" id="SM00181">
    <property type="entry name" value="EGF"/>
    <property type="match status" value="10"/>
</dbReference>
<evidence type="ECO:0000256" key="8">
    <source>
        <dbReference type="PROSITE-ProRule" id="PRU00076"/>
    </source>
</evidence>
<dbReference type="InterPro" id="IPR036404">
    <property type="entry name" value="Jacalin-like_lectin_dom_sf"/>
</dbReference>
<reference evidence="13 14" key="1">
    <citation type="submission" date="2024-03" db="EMBL/GenBank/DDBJ databases">
        <title>The Acrasis kona genome and developmental transcriptomes reveal deep origins of eukaryotic multicellular pathways.</title>
        <authorList>
            <person name="Sheikh S."/>
            <person name="Fu C.-J."/>
            <person name="Brown M.W."/>
            <person name="Baldauf S.L."/>
        </authorList>
    </citation>
    <scope>NUCLEOTIDE SEQUENCE [LARGE SCALE GENOMIC DNA]</scope>
    <source>
        <strain evidence="13 14">ATCC MYA-3509</strain>
    </source>
</reference>
<evidence type="ECO:0000259" key="11">
    <source>
        <dbReference type="PROSITE" id="PS50221"/>
    </source>
</evidence>
<dbReference type="Proteomes" id="UP001431209">
    <property type="component" value="Unassembled WGS sequence"/>
</dbReference>
<keyword evidence="4" id="KW-0732">Signal</keyword>
<feature type="transmembrane region" description="Helical" evidence="9">
    <location>
        <begin position="1455"/>
        <end position="1479"/>
    </location>
</feature>
<feature type="domain" description="EGF-like" evidence="10">
    <location>
        <begin position="311"/>
        <end position="350"/>
    </location>
</feature>
<comment type="subcellular location">
    <subcellularLocation>
        <location evidence="1">Cell membrane</location>
    </subcellularLocation>
</comment>
<keyword evidence="3 9" id="KW-0812">Transmembrane</keyword>
<dbReference type="GO" id="GO:0005886">
    <property type="term" value="C:plasma membrane"/>
    <property type="evidence" value="ECO:0007669"/>
    <property type="project" value="UniProtKB-SubCell"/>
</dbReference>
<feature type="transmembrane region" description="Helical" evidence="9">
    <location>
        <begin position="1254"/>
        <end position="1275"/>
    </location>
</feature>
<evidence type="ECO:0000313" key="14">
    <source>
        <dbReference type="Proteomes" id="UP001431209"/>
    </source>
</evidence>
<keyword evidence="2" id="KW-1003">Cell membrane</keyword>
<feature type="transmembrane region" description="Helical" evidence="9">
    <location>
        <begin position="1559"/>
        <end position="1585"/>
    </location>
</feature>
<dbReference type="InterPro" id="IPR000742">
    <property type="entry name" value="EGF"/>
</dbReference>
<name>A0AAW2ZM46_9EUKA</name>
<feature type="domain" description="Jacalin-type lectin" evidence="12">
    <location>
        <begin position="144"/>
        <end position="294"/>
    </location>
</feature>
<dbReference type="PROSITE" id="PS50026">
    <property type="entry name" value="EGF_3"/>
    <property type="match status" value="2"/>
</dbReference>
<proteinExistence type="predicted"/>
<evidence type="ECO:0000256" key="4">
    <source>
        <dbReference type="ARBA" id="ARBA00022729"/>
    </source>
</evidence>
<dbReference type="Gene3D" id="2.60.220.50">
    <property type="match status" value="1"/>
</dbReference>
<dbReference type="InterPro" id="IPR000203">
    <property type="entry name" value="GPS"/>
</dbReference>
<feature type="transmembrane region" description="Helical" evidence="9">
    <location>
        <begin position="1614"/>
        <end position="1635"/>
    </location>
</feature>
<feature type="transmembrane region" description="Helical" evidence="9">
    <location>
        <begin position="1155"/>
        <end position="1178"/>
    </location>
</feature>
<organism evidence="13 14">
    <name type="scientific">Acrasis kona</name>
    <dbReference type="NCBI Taxonomy" id="1008807"/>
    <lineage>
        <taxon>Eukaryota</taxon>
        <taxon>Discoba</taxon>
        <taxon>Heterolobosea</taxon>
        <taxon>Tetramitia</taxon>
        <taxon>Eutetramitia</taxon>
        <taxon>Acrasidae</taxon>
        <taxon>Acrasis</taxon>
    </lineage>
</organism>
<evidence type="ECO:0000259" key="10">
    <source>
        <dbReference type="PROSITE" id="PS50026"/>
    </source>
</evidence>
<comment type="caution">
    <text evidence="13">The sequence shown here is derived from an EMBL/GenBank/DDBJ whole genome shotgun (WGS) entry which is preliminary data.</text>
</comment>
<comment type="caution">
    <text evidence="8">Lacks conserved residue(s) required for the propagation of feature annotation.</text>
</comment>
<feature type="disulfide bond" evidence="8">
    <location>
        <begin position="407"/>
        <end position="416"/>
    </location>
</feature>
<keyword evidence="7 8" id="KW-1015">Disulfide bond</keyword>
<protein>
    <submittedName>
        <fullName evidence="13">Tenascin</fullName>
    </submittedName>
</protein>